<keyword evidence="4" id="KW-1185">Reference proteome</keyword>
<sequence length="1028" mass="119505">MFFALFSCFTNSYYLFDDTSTSPESLREQYSICCSFSTNLNSFYIYQSGTSDNSNDDSIYVDDQINGYNKIIQLLSQNNIRILSMKENSKFLILPHLIKISNYSLVKDVHKKFQFLSNLIETTYIISNFGCFDAVLKCYQSNSNFLQIKVAIFTAFIIILLFCVLYFFIYERVLLKGIKMEGFGFFNSENNTYYGDPSIDYHQNIPLNKAVAKQIHRNTAFYSFNTVSKHQLNNNIIFWQTFEQVFPDISDPSILISFKSDGIKIPSQPIGTFKNLRNYKPIEIHIPLKTASNCRIYLNEAIVTAFSVGSQFSSFTRTLFSYISKLLESSIFEKSNVQILLNYICPQLDITYSLVINKNEIIGHYHSKDLTELTKDQINEIINTFDNDDNNCGQIDKAMKGCEDVYYQKYKYFDTNLLIIFGIRNKDFADDVFDIFSIVIMILHRLSHIQSKSLELEHILKIISSDNTYGFYEYKMDEDGKLIYTRDFTNSEFSNPEKFLHHKEKIGTIQERIFEVGTSKKDQVIDENVGDQIISLVSNVNVLTDERTVFCFSENISSFLAAEANFIKEIKEKEEAIETLSIIPFSRLQKITVISPCDYKYPFNGVYHCRRNRIKEVNINIFNNYHDLANPKDDGVDIDGNVRYVLINHHNLRRNRSRSRTKIKKRSSFRYSFPHNSSNESLNSITEGDKLKEQNKQNINSGLHYIFVKAAEQTQMDFPESPFGVLRFVSSSDLIEMWMLGFNNFLMDATLFYQNTEYISPLIEFCTPNVDSIIAWNVDMETQKVTREKSFPTIWDILSVSKAMPFTQFPSFLQDESRNLFYNEIDRIYAGESPALLLDVQVLKLDGTYEWYALLSFREGCSNLKCFMINVHNYHTESVSITEQKESIHRILSVGRISLWYFTDDDQNLPYPQMFDCGINLILHINWSFVWRIVDVEDQEEFTHKIRNSFDLKHLFDIKCTIVFGDKSVHVIMRGKPQMKGNELEIAGVVIDIGAIIEDQKMQGVIEELKDQIEESQQLIDICRNSIQ</sequence>
<keyword evidence="2" id="KW-0812">Transmembrane</keyword>
<dbReference type="GeneID" id="94830543"/>
<evidence type="ECO:0000313" key="3">
    <source>
        <dbReference type="EMBL" id="OHS94479.1"/>
    </source>
</evidence>
<dbReference type="RefSeq" id="XP_068347616.1">
    <property type="nucleotide sequence ID" value="XM_068495839.1"/>
</dbReference>
<keyword evidence="2" id="KW-1133">Transmembrane helix</keyword>
<name>A0A1J4J8B7_9EUKA</name>
<evidence type="ECO:0000313" key="4">
    <source>
        <dbReference type="Proteomes" id="UP000179807"/>
    </source>
</evidence>
<evidence type="ECO:0008006" key="5">
    <source>
        <dbReference type="Google" id="ProtNLM"/>
    </source>
</evidence>
<feature type="transmembrane region" description="Helical" evidence="2">
    <location>
        <begin position="150"/>
        <end position="170"/>
    </location>
</feature>
<comment type="caution">
    <text evidence="3">The sequence shown here is derived from an EMBL/GenBank/DDBJ whole genome shotgun (WGS) entry which is preliminary data.</text>
</comment>
<evidence type="ECO:0000256" key="1">
    <source>
        <dbReference type="SAM" id="Coils"/>
    </source>
</evidence>
<evidence type="ECO:0000256" key="2">
    <source>
        <dbReference type="SAM" id="Phobius"/>
    </source>
</evidence>
<dbReference type="Proteomes" id="UP000179807">
    <property type="component" value="Unassembled WGS sequence"/>
</dbReference>
<dbReference type="AlphaFoldDB" id="A0A1J4J8B7"/>
<dbReference type="VEuPathDB" id="TrichDB:TRFO_11099"/>
<keyword evidence="1" id="KW-0175">Coiled coil</keyword>
<organism evidence="3 4">
    <name type="scientific">Tritrichomonas foetus</name>
    <dbReference type="NCBI Taxonomy" id="1144522"/>
    <lineage>
        <taxon>Eukaryota</taxon>
        <taxon>Metamonada</taxon>
        <taxon>Parabasalia</taxon>
        <taxon>Tritrichomonadida</taxon>
        <taxon>Tritrichomonadidae</taxon>
        <taxon>Tritrichomonas</taxon>
    </lineage>
</organism>
<accession>A0A1J4J8B7</accession>
<dbReference type="EMBL" id="MLAK01001315">
    <property type="protein sequence ID" value="OHS94479.1"/>
    <property type="molecule type" value="Genomic_DNA"/>
</dbReference>
<proteinExistence type="predicted"/>
<gene>
    <name evidence="3" type="ORF">TRFO_11099</name>
</gene>
<reference evidence="3" key="1">
    <citation type="submission" date="2016-10" db="EMBL/GenBank/DDBJ databases">
        <authorList>
            <person name="Benchimol M."/>
            <person name="Almeida L.G."/>
            <person name="Vasconcelos A.T."/>
            <person name="Perreira-Neves A."/>
            <person name="Rosa I.A."/>
            <person name="Tasca T."/>
            <person name="Bogo M.R."/>
            <person name="de Souza W."/>
        </authorList>
    </citation>
    <scope>NUCLEOTIDE SEQUENCE [LARGE SCALE GENOMIC DNA]</scope>
    <source>
        <strain evidence="3">K</strain>
    </source>
</reference>
<keyword evidence="2" id="KW-0472">Membrane</keyword>
<feature type="coiled-coil region" evidence="1">
    <location>
        <begin position="999"/>
        <end position="1026"/>
    </location>
</feature>
<protein>
    <recommendedName>
        <fullName evidence="5">Transmembrane protein</fullName>
    </recommendedName>
</protein>